<comment type="caution">
    <text evidence="1">The sequence shown here is derived from an EMBL/GenBank/DDBJ whole genome shotgun (WGS) entry which is preliminary data.</text>
</comment>
<dbReference type="Proteomes" id="UP000814128">
    <property type="component" value="Unassembled WGS sequence"/>
</dbReference>
<gene>
    <name evidence="1" type="ORF">K488DRAFT_92919</name>
</gene>
<name>A0ACB8Q4C2_9AGAM</name>
<evidence type="ECO:0000313" key="2">
    <source>
        <dbReference type="Proteomes" id="UP000814128"/>
    </source>
</evidence>
<organism evidence="1 2">
    <name type="scientific">Vararia minispora EC-137</name>
    <dbReference type="NCBI Taxonomy" id="1314806"/>
    <lineage>
        <taxon>Eukaryota</taxon>
        <taxon>Fungi</taxon>
        <taxon>Dikarya</taxon>
        <taxon>Basidiomycota</taxon>
        <taxon>Agaricomycotina</taxon>
        <taxon>Agaricomycetes</taxon>
        <taxon>Russulales</taxon>
        <taxon>Lachnocladiaceae</taxon>
        <taxon>Vararia</taxon>
    </lineage>
</organism>
<dbReference type="EMBL" id="MU274893">
    <property type="protein sequence ID" value="KAI0026290.1"/>
    <property type="molecule type" value="Genomic_DNA"/>
</dbReference>
<evidence type="ECO:0000313" key="1">
    <source>
        <dbReference type="EMBL" id="KAI0026290.1"/>
    </source>
</evidence>
<keyword evidence="2" id="KW-1185">Reference proteome</keyword>
<protein>
    <submittedName>
        <fullName evidence="1">Uncharacterized protein</fullName>
    </submittedName>
</protein>
<reference evidence="1" key="2">
    <citation type="journal article" date="2022" name="New Phytol.">
        <title>Evolutionary transition to the ectomycorrhizal habit in the genomes of a hyperdiverse lineage of mushroom-forming fungi.</title>
        <authorList>
            <person name="Looney B."/>
            <person name="Miyauchi S."/>
            <person name="Morin E."/>
            <person name="Drula E."/>
            <person name="Courty P.E."/>
            <person name="Kohler A."/>
            <person name="Kuo A."/>
            <person name="LaButti K."/>
            <person name="Pangilinan J."/>
            <person name="Lipzen A."/>
            <person name="Riley R."/>
            <person name="Andreopoulos W."/>
            <person name="He G."/>
            <person name="Johnson J."/>
            <person name="Nolan M."/>
            <person name="Tritt A."/>
            <person name="Barry K.W."/>
            <person name="Grigoriev I.V."/>
            <person name="Nagy L.G."/>
            <person name="Hibbett D."/>
            <person name="Henrissat B."/>
            <person name="Matheny P.B."/>
            <person name="Labbe J."/>
            <person name="Martin F.M."/>
        </authorList>
    </citation>
    <scope>NUCLEOTIDE SEQUENCE</scope>
    <source>
        <strain evidence="1">EC-137</strain>
    </source>
</reference>
<proteinExistence type="predicted"/>
<accession>A0ACB8Q4C2</accession>
<reference evidence="1" key="1">
    <citation type="submission" date="2021-02" db="EMBL/GenBank/DDBJ databases">
        <authorList>
            <consortium name="DOE Joint Genome Institute"/>
            <person name="Ahrendt S."/>
            <person name="Looney B.P."/>
            <person name="Miyauchi S."/>
            <person name="Morin E."/>
            <person name="Drula E."/>
            <person name="Courty P.E."/>
            <person name="Chicoki N."/>
            <person name="Fauchery L."/>
            <person name="Kohler A."/>
            <person name="Kuo A."/>
            <person name="Labutti K."/>
            <person name="Pangilinan J."/>
            <person name="Lipzen A."/>
            <person name="Riley R."/>
            <person name="Andreopoulos W."/>
            <person name="He G."/>
            <person name="Johnson J."/>
            <person name="Barry K.W."/>
            <person name="Grigoriev I.V."/>
            <person name="Nagy L."/>
            <person name="Hibbett D."/>
            <person name="Henrissat B."/>
            <person name="Matheny P.B."/>
            <person name="Labbe J."/>
            <person name="Martin F."/>
        </authorList>
    </citation>
    <scope>NUCLEOTIDE SEQUENCE</scope>
    <source>
        <strain evidence="1">EC-137</strain>
    </source>
</reference>
<sequence length="149" mass="15840">MVCSVVRLLGLSLKHSLASRSRPGDPLPFANGTQRRRASRSVPQDSLVSRLRPGDPLPFVNGARHRQASRSVPQAFPCVPLAPRQPAALRKWRAASLAFPSTALSMPRAASPAVLDGPSLPPSAPAHTPMTCCPPQTARGSVSLPVYRP</sequence>